<accession>A0A6A6D5S2</accession>
<gene>
    <name evidence="2" type="ORF">M409DRAFT_48696</name>
</gene>
<organism evidence="2 3">
    <name type="scientific">Zasmidium cellare ATCC 36951</name>
    <dbReference type="NCBI Taxonomy" id="1080233"/>
    <lineage>
        <taxon>Eukaryota</taxon>
        <taxon>Fungi</taxon>
        <taxon>Dikarya</taxon>
        <taxon>Ascomycota</taxon>
        <taxon>Pezizomycotina</taxon>
        <taxon>Dothideomycetes</taxon>
        <taxon>Dothideomycetidae</taxon>
        <taxon>Mycosphaerellales</taxon>
        <taxon>Mycosphaerellaceae</taxon>
        <taxon>Zasmidium</taxon>
    </lineage>
</organism>
<sequence length="302" mass="35069">MSPPPPPPYEWNCWNAPSIKVTDFDRPTHKWNPTQRLCYNNAIHESRPYQCTYHFDSEVQCSHFLSQPQRSRAVFLIDELARTDPSEIDQNDRESLLRNLLCDIHVEQPHFKRELKRTAIVMENAIAQTSGPYEKEWKLLHDTLRLRHGDPHKEHAWIRYIALEVLPSGKDLTSQFPWPVPSGKYDDINPATVNIFYKKTLWGKIEGMNTDLWKCNHAQKFLLREKMWWLPLQRIFETLKRVVGREGFVVEVAEGVGVVWGVVEEMLGVVERSTTGYPFDDGSGRKRGGSCVREGRRGMGAR</sequence>
<reference evidence="2" key="1">
    <citation type="journal article" date="2020" name="Stud. Mycol.">
        <title>101 Dothideomycetes genomes: a test case for predicting lifestyles and emergence of pathogens.</title>
        <authorList>
            <person name="Haridas S."/>
            <person name="Albert R."/>
            <person name="Binder M."/>
            <person name="Bloem J."/>
            <person name="Labutti K."/>
            <person name="Salamov A."/>
            <person name="Andreopoulos B."/>
            <person name="Baker S."/>
            <person name="Barry K."/>
            <person name="Bills G."/>
            <person name="Bluhm B."/>
            <person name="Cannon C."/>
            <person name="Castanera R."/>
            <person name="Culley D."/>
            <person name="Daum C."/>
            <person name="Ezra D."/>
            <person name="Gonzalez J."/>
            <person name="Henrissat B."/>
            <person name="Kuo A."/>
            <person name="Liang C."/>
            <person name="Lipzen A."/>
            <person name="Lutzoni F."/>
            <person name="Magnuson J."/>
            <person name="Mondo S."/>
            <person name="Nolan M."/>
            <person name="Ohm R."/>
            <person name="Pangilinan J."/>
            <person name="Park H.-J."/>
            <person name="Ramirez L."/>
            <person name="Alfaro M."/>
            <person name="Sun H."/>
            <person name="Tritt A."/>
            <person name="Yoshinaga Y."/>
            <person name="Zwiers L.-H."/>
            <person name="Turgeon B."/>
            <person name="Goodwin S."/>
            <person name="Spatafora J."/>
            <person name="Crous P."/>
            <person name="Grigoriev I."/>
        </authorList>
    </citation>
    <scope>NUCLEOTIDE SEQUENCE</scope>
    <source>
        <strain evidence="2">ATCC 36951</strain>
    </source>
</reference>
<dbReference type="EMBL" id="ML993579">
    <property type="protein sequence ID" value="KAF2173768.1"/>
    <property type="molecule type" value="Genomic_DNA"/>
</dbReference>
<dbReference type="Proteomes" id="UP000799537">
    <property type="component" value="Unassembled WGS sequence"/>
</dbReference>
<feature type="compositionally biased region" description="Basic and acidic residues" evidence="1">
    <location>
        <begin position="293"/>
        <end position="302"/>
    </location>
</feature>
<dbReference type="AlphaFoldDB" id="A0A6A6D5S2"/>
<dbReference type="OrthoDB" id="5106207at2759"/>
<evidence type="ECO:0000313" key="3">
    <source>
        <dbReference type="Proteomes" id="UP000799537"/>
    </source>
</evidence>
<name>A0A6A6D5S2_ZASCE</name>
<dbReference type="GeneID" id="54564287"/>
<evidence type="ECO:0000313" key="2">
    <source>
        <dbReference type="EMBL" id="KAF2173768.1"/>
    </source>
</evidence>
<proteinExistence type="predicted"/>
<dbReference type="RefSeq" id="XP_033674657.1">
    <property type="nucleotide sequence ID" value="XM_033811015.1"/>
</dbReference>
<evidence type="ECO:0000256" key="1">
    <source>
        <dbReference type="SAM" id="MobiDB-lite"/>
    </source>
</evidence>
<feature type="region of interest" description="Disordered" evidence="1">
    <location>
        <begin position="280"/>
        <end position="302"/>
    </location>
</feature>
<protein>
    <submittedName>
        <fullName evidence="2">Uncharacterized protein</fullName>
    </submittedName>
</protein>
<keyword evidence="3" id="KW-1185">Reference proteome</keyword>